<name>A0AAW9EET7_KLEAE</name>
<dbReference type="Pfam" id="PF14883">
    <property type="entry name" value="GHL13"/>
    <property type="match status" value="1"/>
</dbReference>
<evidence type="ECO:0000259" key="1">
    <source>
        <dbReference type="Pfam" id="PF14883"/>
    </source>
</evidence>
<accession>A0AAW9EET7</accession>
<gene>
    <name evidence="2" type="ORF">SJ059_34995</name>
</gene>
<comment type="caution">
    <text evidence="2">The sequence shown here is derived from an EMBL/GenBank/DDBJ whole genome shotgun (WGS) entry which is preliminary data.</text>
</comment>
<reference evidence="2" key="1">
    <citation type="submission" date="2023-11" db="EMBL/GenBank/DDBJ databases">
        <title>Detection of rare carbapenemases in Enterobacterales - comparison of two colorimetric and two CIM-based carbapenemase assays.</title>
        <authorList>
            <person name="Schaffarczyk L."/>
            <person name="Noster J."/>
            <person name="Stelzer Y."/>
            <person name="Sattler J."/>
            <person name="Gatermann S."/>
            <person name="Hamprecht A."/>
        </authorList>
    </citation>
    <scope>NUCLEOTIDE SEQUENCE</scope>
    <source>
        <strain evidence="2">CIM-Cont-037</strain>
    </source>
</reference>
<dbReference type="Gene3D" id="3.20.20.80">
    <property type="entry name" value="Glycosidases"/>
    <property type="match status" value="1"/>
</dbReference>
<feature type="non-terminal residue" evidence="2">
    <location>
        <position position="76"/>
    </location>
</feature>
<protein>
    <submittedName>
        <fullName evidence="2">Poly-beta-1,6-N-acetyl-D-glucosamine N-deacetylase PgaB</fullName>
    </submittedName>
</protein>
<sequence length="76" mass="9065">VYDKDPAQQKRNIDKLIQRVYDMRISHVFLQAYADPKGDGNIREVYFPNRWLPMRADLFNYISWQLQTRAGVTVYA</sequence>
<dbReference type="Proteomes" id="UP001279012">
    <property type="component" value="Unassembled WGS sequence"/>
</dbReference>
<evidence type="ECO:0000313" key="3">
    <source>
        <dbReference type="Proteomes" id="UP001279012"/>
    </source>
</evidence>
<dbReference type="AlphaFoldDB" id="A0AAW9EET7"/>
<dbReference type="EMBL" id="JAWZZT010002288">
    <property type="protein sequence ID" value="MDX7019631.1"/>
    <property type="molecule type" value="Genomic_DNA"/>
</dbReference>
<dbReference type="InterPro" id="IPR032772">
    <property type="entry name" value="PGA_deacetylase_PgaB_C"/>
</dbReference>
<feature type="domain" description="Poly-beta-1,6-N-acetyl-D-glucosamine N-deacetylase PgaB C-terminal" evidence="1">
    <location>
        <begin position="1"/>
        <end position="76"/>
    </location>
</feature>
<evidence type="ECO:0000313" key="2">
    <source>
        <dbReference type="EMBL" id="MDX7019631.1"/>
    </source>
</evidence>
<feature type="non-terminal residue" evidence="2">
    <location>
        <position position="1"/>
    </location>
</feature>
<organism evidence="2 3">
    <name type="scientific">Klebsiella aerogenes</name>
    <name type="common">Enterobacter aerogenes</name>
    <dbReference type="NCBI Taxonomy" id="548"/>
    <lineage>
        <taxon>Bacteria</taxon>
        <taxon>Pseudomonadati</taxon>
        <taxon>Pseudomonadota</taxon>
        <taxon>Gammaproteobacteria</taxon>
        <taxon>Enterobacterales</taxon>
        <taxon>Enterobacteriaceae</taxon>
        <taxon>Klebsiella/Raoultella group</taxon>
        <taxon>Klebsiella</taxon>
    </lineage>
</organism>
<proteinExistence type="predicted"/>